<accession>A0AAU7FBS5</accession>
<dbReference type="PANTHER" id="PTHR33490">
    <property type="entry name" value="BLR5614 PROTEIN-RELATED"/>
    <property type="match status" value="1"/>
</dbReference>
<feature type="domain" description="Transglutaminase-like" evidence="1">
    <location>
        <begin position="38"/>
        <end position="134"/>
    </location>
</feature>
<organism evidence="2">
    <name type="scientific">Chitinibacter mangrovi</name>
    <dbReference type="NCBI Taxonomy" id="3153927"/>
    <lineage>
        <taxon>Bacteria</taxon>
        <taxon>Pseudomonadati</taxon>
        <taxon>Pseudomonadota</taxon>
        <taxon>Betaproteobacteria</taxon>
        <taxon>Neisseriales</taxon>
        <taxon>Chitinibacteraceae</taxon>
        <taxon>Chitinibacter</taxon>
    </lineage>
</organism>
<evidence type="ECO:0000313" key="2">
    <source>
        <dbReference type="EMBL" id="XBM01384.1"/>
    </source>
</evidence>
<gene>
    <name evidence="2" type="ORF">ABHF33_03585</name>
</gene>
<name>A0AAU7FBS5_9NEIS</name>
<dbReference type="RefSeq" id="WP_348945683.1">
    <property type="nucleotide sequence ID" value="NZ_CP157355.1"/>
</dbReference>
<dbReference type="InterPro" id="IPR038765">
    <property type="entry name" value="Papain-like_cys_pep_sf"/>
</dbReference>
<proteinExistence type="predicted"/>
<reference evidence="2" key="1">
    <citation type="submission" date="2024-05" db="EMBL/GenBank/DDBJ databases">
        <authorList>
            <person name="Yang L."/>
            <person name="Pan L."/>
        </authorList>
    </citation>
    <scope>NUCLEOTIDE SEQUENCE</scope>
    <source>
        <strain evidence="2">FCG-7</strain>
    </source>
</reference>
<dbReference type="SUPFAM" id="SSF54001">
    <property type="entry name" value="Cysteine proteinases"/>
    <property type="match status" value="1"/>
</dbReference>
<evidence type="ECO:0000259" key="1">
    <source>
        <dbReference type="Pfam" id="PF01841"/>
    </source>
</evidence>
<protein>
    <submittedName>
        <fullName evidence="2">Transglutaminase family protein</fullName>
    </submittedName>
</protein>
<dbReference type="EMBL" id="CP157355">
    <property type="protein sequence ID" value="XBM01384.1"/>
    <property type="molecule type" value="Genomic_DNA"/>
</dbReference>
<sequence length="205" mass="22522">MQTSPMDAYLRASDAIDFANPAIAELAKRLREQAGSADARVIAAQCFNWVRDHIEHCIDFSREEVPVSASQTLAVGTGFCFAKSHLLAALLRANAIPCGFVYQRLTVDGPAPVYCLHGLNAVYLPDLGWYLCDARGNSKPGIHAYFQPPQQTLAYPVQYPGECLYEGIYAEPWPALLSALSDCRSVSHWRAAPIDLLPPDLTSLR</sequence>
<dbReference type="Gene3D" id="3.10.620.30">
    <property type="match status" value="1"/>
</dbReference>
<dbReference type="AlphaFoldDB" id="A0AAU7FBS5"/>
<dbReference type="InterPro" id="IPR002931">
    <property type="entry name" value="Transglutaminase-like"/>
</dbReference>
<dbReference type="PANTHER" id="PTHR33490:SF3">
    <property type="entry name" value="CONSERVED INTEGRAL MEMBRANE PROTEIN"/>
    <property type="match status" value="1"/>
</dbReference>
<dbReference type="Pfam" id="PF01841">
    <property type="entry name" value="Transglut_core"/>
    <property type="match status" value="1"/>
</dbReference>
<dbReference type="KEGG" id="cmav:ABHF33_03585"/>